<keyword evidence="6 9" id="KW-0472">Membrane</keyword>
<dbReference type="Gene3D" id="3.30.420.10">
    <property type="entry name" value="Ribonuclease H-like superfamily/Ribonuclease H"/>
    <property type="match status" value="1"/>
</dbReference>
<accession>A0A226DVH9</accession>
<dbReference type="STRING" id="158441.A0A226DVH9"/>
<dbReference type="OrthoDB" id="6628575at2759"/>
<evidence type="ECO:0000256" key="3">
    <source>
        <dbReference type="ARBA" id="ARBA00022692"/>
    </source>
</evidence>
<evidence type="ECO:0000256" key="4">
    <source>
        <dbReference type="ARBA" id="ARBA00022729"/>
    </source>
</evidence>
<dbReference type="AlphaFoldDB" id="A0A226DVH9"/>
<dbReference type="InterPro" id="IPR025958">
    <property type="entry name" value="SID1_TM_fam"/>
</dbReference>
<evidence type="ECO:0000256" key="2">
    <source>
        <dbReference type="ARBA" id="ARBA00006618"/>
    </source>
</evidence>
<comment type="subcellular location">
    <subcellularLocation>
        <location evidence="1">Membrane</location>
        <topology evidence="1">Multi-pass membrane protein</topology>
    </subcellularLocation>
</comment>
<dbReference type="PANTHER" id="PTHR47331">
    <property type="entry name" value="PHD-TYPE DOMAIN-CONTAINING PROTEIN"/>
    <property type="match status" value="1"/>
</dbReference>
<name>A0A226DVH9_FOLCA</name>
<gene>
    <name evidence="12" type="ORF">Fcan01_16135</name>
</gene>
<dbReference type="Pfam" id="PF13965">
    <property type="entry name" value="SID-1_RNA_chan"/>
    <property type="match status" value="1"/>
</dbReference>
<evidence type="ECO:0000313" key="13">
    <source>
        <dbReference type="Proteomes" id="UP000198287"/>
    </source>
</evidence>
<feature type="transmembrane region" description="Helical" evidence="9">
    <location>
        <begin position="570"/>
        <end position="592"/>
    </location>
</feature>
<dbReference type="Proteomes" id="UP000198287">
    <property type="component" value="Unassembled WGS sequence"/>
</dbReference>
<feature type="signal peptide" evidence="10">
    <location>
        <begin position="1"/>
        <end position="25"/>
    </location>
</feature>
<proteinExistence type="inferred from homology"/>
<dbReference type="GO" id="GO:0016020">
    <property type="term" value="C:membrane"/>
    <property type="evidence" value="ECO:0007669"/>
    <property type="project" value="UniProtKB-SubCell"/>
</dbReference>
<feature type="compositionally biased region" description="Low complexity" evidence="8">
    <location>
        <begin position="846"/>
        <end position="858"/>
    </location>
</feature>
<dbReference type="Pfam" id="PF18701">
    <property type="entry name" value="DUF5641"/>
    <property type="match status" value="1"/>
</dbReference>
<feature type="region of interest" description="Disordered" evidence="8">
    <location>
        <begin position="830"/>
        <end position="858"/>
    </location>
</feature>
<evidence type="ECO:0000256" key="1">
    <source>
        <dbReference type="ARBA" id="ARBA00004141"/>
    </source>
</evidence>
<evidence type="ECO:0000256" key="5">
    <source>
        <dbReference type="ARBA" id="ARBA00022989"/>
    </source>
</evidence>
<keyword evidence="5 9" id="KW-1133">Transmembrane helix</keyword>
<dbReference type="InterPro" id="IPR036397">
    <property type="entry name" value="RNaseH_sf"/>
</dbReference>
<feature type="transmembrane region" description="Helical" evidence="9">
    <location>
        <begin position="486"/>
        <end position="510"/>
    </location>
</feature>
<feature type="transmembrane region" description="Helical" evidence="9">
    <location>
        <begin position="613"/>
        <end position="631"/>
    </location>
</feature>
<evidence type="ECO:0000256" key="10">
    <source>
        <dbReference type="SAM" id="SignalP"/>
    </source>
</evidence>
<feature type="domain" description="Integrase catalytic" evidence="11">
    <location>
        <begin position="146"/>
        <end position="327"/>
    </location>
</feature>
<dbReference type="GO" id="GO:0015074">
    <property type="term" value="P:DNA integration"/>
    <property type="evidence" value="ECO:0007669"/>
    <property type="project" value="InterPro"/>
</dbReference>
<protein>
    <submittedName>
        <fullName evidence="12">SID1 transmembrane family member 2</fullName>
    </submittedName>
</protein>
<feature type="transmembrane region" description="Helical" evidence="9">
    <location>
        <begin position="662"/>
        <end position="681"/>
    </location>
</feature>
<keyword evidence="7" id="KW-0325">Glycoprotein</keyword>
<keyword evidence="13" id="KW-1185">Reference proteome</keyword>
<dbReference type="PROSITE" id="PS50994">
    <property type="entry name" value="INTEGRASE"/>
    <property type="match status" value="1"/>
</dbReference>
<feature type="transmembrane region" description="Helical" evidence="9">
    <location>
        <begin position="516"/>
        <end position="534"/>
    </location>
</feature>
<keyword evidence="4 10" id="KW-0732">Signal</keyword>
<feature type="chain" id="PRO_5012375423" evidence="10">
    <location>
        <begin position="26"/>
        <end position="858"/>
    </location>
</feature>
<keyword evidence="3 9" id="KW-0812">Transmembrane</keyword>
<organism evidence="12 13">
    <name type="scientific">Folsomia candida</name>
    <name type="common">Springtail</name>
    <dbReference type="NCBI Taxonomy" id="158441"/>
    <lineage>
        <taxon>Eukaryota</taxon>
        <taxon>Metazoa</taxon>
        <taxon>Ecdysozoa</taxon>
        <taxon>Arthropoda</taxon>
        <taxon>Hexapoda</taxon>
        <taxon>Collembola</taxon>
        <taxon>Entomobryomorpha</taxon>
        <taxon>Isotomoidea</taxon>
        <taxon>Isotomidae</taxon>
        <taxon>Proisotominae</taxon>
        <taxon>Folsomia</taxon>
    </lineage>
</organism>
<dbReference type="InterPro" id="IPR040676">
    <property type="entry name" value="DUF5641"/>
</dbReference>
<comment type="caution">
    <text evidence="12">The sequence shown here is derived from an EMBL/GenBank/DDBJ whole genome shotgun (WGS) entry which is preliminary data.</text>
</comment>
<dbReference type="SUPFAM" id="SSF53098">
    <property type="entry name" value="Ribonuclease H-like"/>
    <property type="match status" value="1"/>
</dbReference>
<evidence type="ECO:0000259" key="11">
    <source>
        <dbReference type="PROSITE" id="PS50994"/>
    </source>
</evidence>
<evidence type="ECO:0000313" key="12">
    <source>
        <dbReference type="EMBL" id="OXA49038.1"/>
    </source>
</evidence>
<evidence type="ECO:0000256" key="6">
    <source>
        <dbReference type="ARBA" id="ARBA00023136"/>
    </source>
</evidence>
<evidence type="ECO:0000256" key="8">
    <source>
        <dbReference type="SAM" id="MobiDB-lite"/>
    </source>
</evidence>
<dbReference type="InterPro" id="IPR012337">
    <property type="entry name" value="RNaseH-like_sf"/>
</dbReference>
<dbReference type="InterPro" id="IPR001584">
    <property type="entry name" value="Integrase_cat-core"/>
</dbReference>
<evidence type="ECO:0000256" key="9">
    <source>
        <dbReference type="SAM" id="Phobius"/>
    </source>
</evidence>
<dbReference type="EMBL" id="LNIX01000011">
    <property type="protein sequence ID" value="OXA49038.1"/>
    <property type="molecule type" value="Genomic_DNA"/>
</dbReference>
<feature type="compositionally biased region" description="Basic residues" evidence="8">
    <location>
        <begin position="833"/>
        <end position="842"/>
    </location>
</feature>
<reference evidence="12 13" key="1">
    <citation type="submission" date="2015-12" db="EMBL/GenBank/DDBJ databases">
        <title>The genome of Folsomia candida.</title>
        <authorList>
            <person name="Faddeeva A."/>
            <person name="Derks M.F."/>
            <person name="Anvar Y."/>
            <person name="Smit S."/>
            <person name="Van Straalen N."/>
            <person name="Roelofs D."/>
        </authorList>
    </citation>
    <scope>NUCLEOTIDE SEQUENCE [LARGE SCALE GENOMIC DNA]</scope>
    <source>
        <strain evidence="12 13">VU population</strain>
        <tissue evidence="12">Whole body</tissue>
    </source>
</reference>
<comment type="similarity">
    <text evidence="2">Belongs to the SID1 family.</text>
</comment>
<evidence type="ECO:0000256" key="7">
    <source>
        <dbReference type="ARBA" id="ARBA00023180"/>
    </source>
</evidence>
<dbReference type="GO" id="GO:0003676">
    <property type="term" value="F:nucleic acid binding"/>
    <property type="evidence" value="ECO:0007669"/>
    <property type="project" value="InterPro"/>
</dbReference>
<sequence length="858" mass="97581">MFTTTGKQFVSIVLLLCVFDKVTFCARPAHSVLIEGSINETNSSSVQANEVKIFHYDFYTEATKFGEIYDDNVTVYLEIGAGNLNETWGVEACPIMVTVEYNKDSFSVRLPIIGQFTNTSGRLPHLVGSGRAKKGARFIDFPKLTISDHPLSRPRTGVDLAGPLFLKNGQKVWICLFTCAVYRCVHLELVTALSTEAFLLALERFISRRGRPTTLYSDNGTNFVGAANLFKGMDWKRIVKETGNRRIQWKFNPPTASWWGGWWERLVRNVKDLLKRMLGSRRLDYDQLQSCVCSVEAVVNGRPLTYVTENGGDLVPLTPAMFLQEIKSSAFPEAELLSGDELRKKSRGIVVLREELRSRFRKEYLSLLVQKSSERKLEDLRVGDVVLVGADGKKRLDWPMAKIVEFLPGKDGKVRLARVKTLNEIGIRPLQRLYPLEVSSEVEAETLKPEVIVRAVQEALKTTTELEPVQRTRQGREVKKPVRFGSVLFIFIIFFALGAISLLQVFIVIQPDEMKIVVTVIQGIICVVVCVCRWKSCDGSNSTSIVLEQLVSILVQIAVGVAAWEMSLWVSTYILYIFISNVLVYLNSPIVSYFWKADQPTRKRTLRLIRRPLVYLFCGVVLMGVGMYYFAFPESQWNLSPAYSRELNANYEFLDFYDKHDIWHFCSAIGLYCLLMGKTIATQKVRIDSLEKTVDEIASRMNENNIVIQGLDVTGQTHPIDQVMAIFNRLGGHEPKVSSFKNIGSANKKVLVKFTNPSDPIFLTRNAARLRARGIIVEKDLPPRLREIRHTLLRRRRELIDKKLASTVKVYESSLLVDERDWYDYDRSSNTIQKRHNSRPRPRPPMTGRPGTTTMTKQ</sequence>